<dbReference type="Proteomes" id="UP000637578">
    <property type="component" value="Unassembled WGS sequence"/>
</dbReference>
<comment type="caution">
    <text evidence="4">The sequence shown here is derived from an EMBL/GenBank/DDBJ whole genome shotgun (WGS) entry which is preliminary data.</text>
</comment>
<dbReference type="Gene3D" id="3.40.309.10">
    <property type="entry name" value="Aldehyde Dehydrogenase, Chain A, domain 2"/>
    <property type="match status" value="1"/>
</dbReference>
<dbReference type="RefSeq" id="WP_189058485.1">
    <property type="nucleotide sequence ID" value="NZ_BMMK01000014.1"/>
</dbReference>
<gene>
    <name evidence="4" type="ORF">GCM10012275_32360</name>
</gene>
<keyword evidence="2" id="KW-0560">Oxidoreductase</keyword>
<dbReference type="FunFam" id="3.40.605.10:FF:000020">
    <property type="entry name" value="Aldehyde dehydrogenase"/>
    <property type="match status" value="1"/>
</dbReference>
<feature type="domain" description="Aldehyde dehydrogenase" evidence="3">
    <location>
        <begin position="29"/>
        <end position="482"/>
    </location>
</feature>
<dbReference type="AlphaFoldDB" id="A0A8J3FWD1"/>
<protein>
    <submittedName>
        <fullName evidence="4">Aldehyde dehydrogenase</fullName>
    </submittedName>
</protein>
<evidence type="ECO:0000256" key="2">
    <source>
        <dbReference type="ARBA" id="ARBA00023002"/>
    </source>
</evidence>
<evidence type="ECO:0000259" key="3">
    <source>
        <dbReference type="Pfam" id="PF00171"/>
    </source>
</evidence>
<dbReference type="Gene3D" id="3.40.605.10">
    <property type="entry name" value="Aldehyde Dehydrogenase, Chain A, domain 1"/>
    <property type="match status" value="1"/>
</dbReference>
<dbReference type="PANTHER" id="PTHR42991:SF1">
    <property type="entry name" value="ALDEHYDE DEHYDROGENASE"/>
    <property type="match status" value="1"/>
</dbReference>
<comment type="similarity">
    <text evidence="1">Belongs to the aldehyde dehydrogenase family.</text>
</comment>
<dbReference type="InterPro" id="IPR051020">
    <property type="entry name" value="ALDH-related_metabolic_enz"/>
</dbReference>
<dbReference type="EMBL" id="BMMK01000014">
    <property type="protein sequence ID" value="GGM58715.1"/>
    <property type="molecule type" value="Genomic_DNA"/>
</dbReference>
<dbReference type="InterPro" id="IPR016161">
    <property type="entry name" value="Ald_DH/histidinol_DH"/>
</dbReference>
<keyword evidence="5" id="KW-1185">Reference proteome</keyword>
<evidence type="ECO:0000313" key="5">
    <source>
        <dbReference type="Proteomes" id="UP000637578"/>
    </source>
</evidence>
<dbReference type="PANTHER" id="PTHR42991">
    <property type="entry name" value="ALDEHYDE DEHYDROGENASE"/>
    <property type="match status" value="1"/>
</dbReference>
<sequence>MSGPSAEPNAVEAKPRPCWIAGRPEQGARELVVRHPFDGTEVAAVAVPGPDQVERAVAAAAAVAGEFRRSPAYLRAAALEHVSRRLDELSEEVAETITAENGKPLRWATVEVRRAVSTFRFAAEEARRFSGDLQRLDTDPTAEGRMAVVRRVSRGPVLGISPFNFPLNLVAHKVAPAIAVGAPILVKPAPRTPLSALLLGELLAETDLPDGTFSVLPVGNEETMALVEDERLPVVSFTGSVPVGWSIADAVPRKHVVLELGGNGAAVVCADWSSDADLNFAAERIATFSNYQAGQSCIAVQRVIVDRAVADEFVPRLVEAVRGLRSGDPHDPDVVVGPMVDEDAAKRVETWIGEATERGAKVLVGGGRSGATLEPTVLTDVPADVKVWSEEVFGPVLSVSTVDGFDEAVAQVNDSAFGLQTGVFTHDLRVAFRASSELEVGGVIVGDVPSYRADQMPYGGVKGSGVGREGVRSAMSDLTEERVMVLTGLTL</sequence>
<dbReference type="Pfam" id="PF00171">
    <property type="entry name" value="Aldedh"/>
    <property type="match status" value="1"/>
</dbReference>
<organism evidence="4 5">
    <name type="scientific">Longimycelium tulufanense</name>
    <dbReference type="NCBI Taxonomy" id="907463"/>
    <lineage>
        <taxon>Bacteria</taxon>
        <taxon>Bacillati</taxon>
        <taxon>Actinomycetota</taxon>
        <taxon>Actinomycetes</taxon>
        <taxon>Pseudonocardiales</taxon>
        <taxon>Pseudonocardiaceae</taxon>
        <taxon>Longimycelium</taxon>
    </lineage>
</organism>
<proteinExistence type="inferred from homology"/>
<dbReference type="GO" id="GO:0008911">
    <property type="term" value="F:lactaldehyde dehydrogenase (NAD+) activity"/>
    <property type="evidence" value="ECO:0007669"/>
    <property type="project" value="TreeGrafter"/>
</dbReference>
<name>A0A8J3FWD1_9PSEU</name>
<reference evidence="4" key="1">
    <citation type="journal article" date="2014" name="Int. J. Syst. Evol. Microbiol.">
        <title>Complete genome sequence of Corynebacterium casei LMG S-19264T (=DSM 44701T), isolated from a smear-ripened cheese.</title>
        <authorList>
            <consortium name="US DOE Joint Genome Institute (JGI-PGF)"/>
            <person name="Walter F."/>
            <person name="Albersmeier A."/>
            <person name="Kalinowski J."/>
            <person name="Ruckert C."/>
        </authorList>
    </citation>
    <scope>NUCLEOTIDE SEQUENCE</scope>
    <source>
        <strain evidence="4">CGMCC 4.5737</strain>
    </source>
</reference>
<dbReference type="InterPro" id="IPR016162">
    <property type="entry name" value="Ald_DH_N"/>
</dbReference>
<evidence type="ECO:0000256" key="1">
    <source>
        <dbReference type="ARBA" id="ARBA00009986"/>
    </source>
</evidence>
<dbReference type="InterPro" id="IPR016163">
    <property type="entry name" value="Ald_DH_C"/>
</dbReference>
<evidence type="ECO:0000313" key="4">
    <source>
        <dbReference type="EMBL" id="GGM58715.1"/>
    </source>
</evidence>
<dbReference type="SUPFAM" id="SSF53720">
    <property type="entry name" value="ALDH-like"/>
    <property type="match status" value="1"/>
</dbReference>
<accession>A0A8J3FWD1</accession>
<dbReference type="InterPro" id="IPR015590">
    <property type="entry name" value="Aldehyde_DH_dom"/>
</dbReference>
<reference evidence="4" key="2">
    <citation type="submission" date="2020-09" db="EMBL/GenBank/DDBJ databases">
        <authorList>
            <person name="Sun Q."/>
            <person name="Zhou Y."/>
        </authorList>
    </citation>
    <scope>NUCLEOTIDE SEQUENCE</scope>
    <source>
        <strain evidence="4">CGMCC 4.5737</strain>
    </source>
</reference>